<evidence type="ECO:0000256" key="1">
    <source>
        <dbReference type="SAM" id="Phobius"/>
    </source>
</evidence>
<organism evidence="3 4">
    <name type="scientific">Pseudomonas triclosanedens</name>
    <dbReference type="NCBI Taxonomy" id="2961893"/>
    <lineage>
        <taxon>Bacteria</taxon>
        <taxon>Pseudomonadati</taxon>
        <taxon>Pseudomonadota</taxon>
        <taxon>Gammaproteobacteria</taxon>
        <taxon>Pseudomonadales</taxon>
        <taxon>Pseudomonadaceae</taxon>
        <taxon>Pseudomonas</taxon>
    </lineage>
</organism>
<dbReference type="Proteomes" id="UP001163624">
    <property type="component" value="Chromosome"/>
</dbReference>
<feature type="domain" description="DUF3944" evidence="2">
    <location>
        <begin position="5"/>
        <end position="38"/>
    </location>
</feature>
<gene>
    <name evidence="3" type="ORF">OU419_11025</name>
</gene>
<protein>
    <submittedName>
        <fullName evidence="3">DUF3944 domain-containing protein</fullName>
    </submittedName>
</protein>
<keyword evidence="1" id="KW-0472">Membrane</keyword>
<keyword evidence="1" id="KW-0812">Transmembrane</keyword>
<keyword evidence="4" id="KW-1185">Reference proteome</keyword>
<dbReference type="Pfam" id="PF13099">
    <property type="entry name" value="DUF3944"/>
    <property type="match status" value="1"/>
</dbReference>
<keyword evidence="1" id="KW-1133">Transmembrane helix</keyword>
<dbReference type="InterPro" id="IPR025217">
    <property type="entry name" value="DUF3944"/>
</dbReference>
<feature type="transmembrane region" description="Helical" evidence="1">
    <location>
        <begin position="210"/>
        <end position="236"/>
    </location>
</feature>
<proteinExistence type="predicted"/>
<evidence type="ECO:0000259" key="2">
    <source>
        <dbReference type="Pfam" id="PF13099"/>
    </source>
</evidence>
<dbReference type="EMBL" id="CP113432">
    <property type="protein sequence ID" value="WAI51750.1"/>
    <property type="molecule type" value="Genomic_DNA"/>
</dbReference>
<evidence type="ECO:0000313" key="4">
    <source>
        <dbReference type="Proteomes" id="UP001163624"/>
    </source>
</evidence>
<sequence>MGITYRPDDDLAFLQYCSEEDIRQLATYLVHDKDGSERIASEIKSNPAFTCLDGQPDQWRKSWKLVAGELQHFGGDSLVNLFRRTGVFYREILGDVCDKMKVKYARNSSAYDIENALIERLVELSWEKMSEAERLEALKRLNMAGHAAPDWQSILDMIRGKGRGSFEWSSWLADSARSLFSPFSVANIGIAAASGFVAQRGVAVVAGPLAAVALAVPLFTGAAYRVTMPAAIQIAYMRRKYELKDRF</sequence>
<reference evidence="3" key="1">
    <citation type="submission" date="2022-11" db="EMBL/GenBank/DDBJ databases">
        <title>Pseudomonas triclosanedens sp. nov., a triclosan degrader isolated from activated sludge.</title>
        <authorList>
            <person name="Yin Y."/>
            <person name="Lu Z."/>
        </authorList>
    </citation>
    <scope>NUCLEOTIDE SEQUENCE</scope>
    <source>
        <strain evidence="3">ZM23</strain>
    </source>
</reference>
<name>A0ABY7A619_9PSED</name>
<accession>A0ABY7A619</accession>
<evidence type="ECO:0000313" key="3">
    <source>
        <dbReference type="EMBL" id="WAI51750.1"/>
    </source>
</evidence>
<dbReference type="RefSeq" id="WP_254472193.1">
    <property type="nucleotide sequence ID" value="NZ_CP113432.1"/>
</dbReference>